<reference evidence="2 3" key="1">
    <citation type="submission" date="2019-07" db="EMBL/GenBank/DDBJ databases">
        <title>Cryptosporangium phraense sp. nov., isolated from plant litter.</title>
        <authorList>
            <person name="Suriyachadkun C."/>
        </authorList>
    </citation>
    <scope>NUCLEOTIDE SEQUENCE [LARGE SCALE GENOMIC DNA]</scope>
    <source>
        <strain evidence="2 3">A-T 5661</strain>
    </source>
</reference>
<organism evidence="2 3">
    <name type="scientific">Cryptosporangium phraense</name>
    <dbReference type="NCBI Taxonomy" id="2593070"/>
    <lineage>
        <taxon>Bacteria</taxon>
        <taxon>Bacillati</taxon>
        <taxon>Actinomycetota</taxon>
        <taxon>Actinomycetes</taxon>
        <taxon>Cryptosporangiales</taxon>
        <taxon>Cryptosporangiaceae</taxon>
        <taxon>Cryptosporangium</taxon>
    </lineage>
</organism>
<gene>
    <name evidence="2" type="ORF">FL583_16390</name>
</gene>
<accession>A0A545ART5</accession>
<dbReference type="CDD" id="cd00090">
    <property type="entry name" value="HTH_ARSR"/>
    <property type="match status" value="1"/>
</dbReference>
<dbReference type="SMART" id="SM00418">
    <property type="entry name" value="HTH_ARSR"/>
    <property type="match status" value="1"/>
</dbReference>
<dbReference type="Gene3D" id="1.10.10.10">
    <property type="entry name" value="Winged helix-like DNA-binding domain superfamily/Winged helix DNA-binding domain"/>
    <property type="match status" value="1"/>
</dbReference>
<dbReference type="Pfam" id="PF01022">
    <property type="entry name" value="HTH_5"/>
    <property type="match status" value="1"/>
</dbReference>
<dbReference type="OrthoDB" id="4471357at2"/>
<feature type="domain" description="HTH arsR-type" evidence="1">
    <location>
        <begin position="7"/>
        <end position="105"/>
    </location>
</feature>
<dbReference type="PROSITE" id="PS50987">
    <property type="entry name" value="HTH_ARSR_2"/>
    <property type="match status" value="1"/>
</dbReference>
<dbReference type="PRINTS" id="PR00778">
    <property type="entry name" value="HTHARSR"/>
</dbReference>
<dbReference type="EMBL" id="VIRS01000010">
    <property type="protein sequence ID" value="TQS44032.1"/>
    <property type="molecule type" value="Genomic_DNA"/>
</dbReference>
<comment type="caution">
    <text evidence="2">The sequence shown here is derived from an EMBL/GenBank/DDBJ whole genome shotgun (WGS) entry which is preliminary data.</text>
</comment>
<sequence length="105" mass="11684">MSRTLPEPSVDDLDLTAILGALADPARRTMMTAMYRGPEPFDCSANTWCADLDITPPTVSHHFRMLREAGLTRTVVEGRGRTITVRREDLEKRFPGLLSAVLGRD</sequence>
<dbReference type="InterPro" id="IPR036390">
    <property type="entry name" value="WH_DNA-bd_sf"/>
</dbReference>
<dbReference type="Proteomes" id="UP000317982">
    <property type="component" value="Unassembled WGS sequence"/>
</dbReference>
<dbReference type="InterPro" id="IPR001845">
    <property type="entry name" value="HTH_ArsR_DNA-bd_dom"/>
</dbReference>
<dbReference type="InterPro" id="IPR036388">
    <property type="entry name" value="WH-like_DNA-bd_sf"/>
</dbReference>
<dbReference type="GO" id="GO:0003700">
    <property type="term" value="F:DNA-binding transcription factor activity"/>
    <property type="evidence" value="ECO:0007669"/>
    <property type="project" value="InterPro"/>
</dbReference>
<keyword evidence="3" id="KW-1185">Reference proteome</keyword>
<dbReference type="InParanoid" id="A0A545ART5"/>
<dbReference type="InterPro" id="IPR011991">
    <property type="entry name" value="ArsR-like_HTH"/>
</dbReference>
<dbReference type="RefSeq" id="WP_142705521.1">
    <property type="nucleotide sequence ID" value="NZ_VIRS01000010.1"/>
</dbReference>
<protein>
    <submittedName>
        <fullName evidence="2">Helix-turn-helix transcriptional regulator</fullName>
    </submittedName>
</protein>
<name>A0A545ART5_9ACTN</name>
<dbReference type="AlphaFoldDB" id="A0A545ART5"/>
<evidence type="ECO:0000259" key="1">
    <source>
        <dbReference type="PROSITE" id="PS50987"/>
    </source>
</evidence>
<evidence type="ECO:0000313" key="2">
    <source>
        <dbReference type="EMBL" id="TQS44032.1"/>
    </source>
</evidence>
<evidence type="ECO:0000313" key="3">
    <source>
        <dbReference type="Proteomes" id="UP000317982"/>
    </source>
</evidence>
<dbReference type="SUPFAM" id="SSF46785">
    <property type="entry name" value="Winged helix' DNA-binding domain"/>
    <property type="match status" value="1"/>
</dbReference>
<proteinExistence type="predicted"/>